<dbReference type="InterPro" id="IPR013078">
    <property type="entry name" value="His_Pase_superF_clade-1"/>
</dbReference>
<evidence type="ECO:0000256" key="2">
    <source>
        <dbReference type="SAM" id="MobiDB-lite"/>
    </source>
</evidence>
<dbReference type="PANTHER" id="PTHR48100:SF15">
    <property type="entry name" value="SEDOHEPTULOSE 1,7-BISPHOSPHATASE"/>
    <property type="match status" value="1"/>
</dbReference>
<dbReference type="SMART" id="SM00855">
    <property type="entry name" value="PGAM"/>
    <property type="match status" value="1"/>
</dbReference>
<dbReference type="PANTHER" id="PTHR48100">
    <property type="entry name" value="BROAD-SPECIFICITY PHOSPHATASE YOR283W-RELATED"/>
    <property type="match status" value="1"/>
</dbReference>
<evidence type="ECO:0000256" key="1">
    <source>
        <dbReference type="PIRSR" id="PIRSR613078-2"/>
    </source>
</evidence>
<dbReference type="InterPro" id="IPR029033">
    <property type="entry name" value="His_PPase_superfam"/>
</dbReference>
<dbReference type="OrthoDB" id="4697614at2"/>
<dbReference type="GO" id="GO:0070297">
    <property type="term" value="P:regulation of phosphorelay signal transduction system"/>
    <property type="evidence" value="ECO:0007669"/>
    <property type="project" value="TreeGrafter"/>
</dbReference>
<dbReference type="CDD" id="cd07067">
    <property type="entry name" value="HP_PGM_like"/>
    <property type="match status" value="1"/>
</dbReference>
<dbReference type="STRING" id="1385519.N801_19135"/>
<protein>
    <submittedName>
        <fullName evidence="3">Phosphoglycerate mutase</fullName>
    </submittedName>
</protein>
<dbReference type="Pfam" id="PF00300">
    <property type="entry name" value="His_Phos_1"/>
    <property type="match status" value="1"/>
</dbReference>
<accession>A0A0A0JVU5</accession>
<organism evidence="3 4">
    <name type="scientific">Knoellia aerolata DSM 18566</name>
    <dbReference type="NCBI Taxonomy" id="1385519"/>
    <lineage>
        <taxon>Bacteria</taxon>
        <taxon>Bacillati</taxon>
        <taxon>Actinomycetota</taxon>
        <taxon>Actinomycetes</taxon>
        <taxon>Micrococcales</taxon>
        <taxon>Intrasporangiaceae</taxon>
        <taxon>Knoellia</taxon>
    </lineage>
</organism>
<feature type="binding site" evidence="1">
    <location>
        <position position="69"/>
    </location>
    <ligand>
        <name>substrate</name>
    </ligand>
</feature>
<gene>
    <name evidence="3" type="ORF">N801_19135</name>
</gene>
<name>A0A0A0JVU5_9MICO</name>
<feature type="compositionally biased region" description="Polar residues" evidence="2">
    <location>
        <begin position="26"/>
        <end position="37"/>
    </location>
</feature>
<evidence type="ECO:0000313" key="4">
    <source>
        <dbReference type="Proteomes" id="UP000030013"/>
    </source>
</evidence>
<reference evidence="3 4" key="1">
    <citation type="submission" date="2013-08" db="EMBL/GenBank/DDBJ databases">
        <title>The genome sequence of Knoellia aerolata.</title>
        <authorList>
            <person name="Zhu W."/>
            <person name="Wang G."/>
        </authorList>
    </citation>
    <scope>NUCLEOTIDE SEQUENCE [LARGE SCALE GENOMIC DNA]</scope>
    <source>
        <strain evidence="3 4">DSM 18566</strain>
    </source>
</reference>
<dbReference type="Proteomes" id="UP000030013">
    <property type="component" value="Unassembled WGS sequence"/>
</dbReference>
<dbReference type="SUPFAM" id="SSF53254">
    <property type="entry name" value="Phosphoglycerate mutase-like"/>
    <property type="match status" value="1"/>
</dbReference>
<evidence type="ECO:0000313" key="3">
    <source>
        <dbReference type="EMBL" id="KGN39756.1"/>
    </source>
</evidence>
<dbReference type="AlphaFoldDB" id="A0A0A0JVU5"/>
<proteinExistence type="predicted"/>
<dbReference type="GO" id="GO:0101006">
    <property type="term" value="F:protein histidine phosphatase activity"/>
    <property type="evidence" value="ECO:0007669"/>
    <property type="project" value="TreeGrafter"/>
</dbReference>
<sequence>MADMTGAPAVPEGRIVLVRHGKTEWSESGQHTGTTDIPLTPQGEADAATLPARLTGYDFGLVLSSPMQRARRTAEIAGYSPEIDDHLVEWDYGVYEGRTTQEIREDLGYEWTVFEHGVAPGATPGETVEEVAARASRVMLRAAPVLATRDVLLFGHGHALRILAAVFLREQPRFAARILLDAGSVSVLEHEREQPAIRLWNSLP</sequence>
<comment type="caution">
    <text evidence="3">The sequence shown here is derived from an EMBL/GenBank/DDBJ whole genome shotgun (WGS) entry which is preliminary data.</text>
</comment>
<dbReference type="eggNOG" id="COG0406">
    <property type="taxonomic scope" value="Bacteria"/>
</dbReference>
<dbReference type="Gene3D" id="3.40.50.1240">
    <property type="entry name" value="Phosphoglycerate mutase-like"/>
    <property type="match status" value="1"/>
</dbReference>
<feature type="region of interest" description="Disordered" evidence="2">
    <location>
        <begin position="22"/>
        <end position="43"/>
    </location>
</feature>
<keyword evidence="4" id="KW-1185">Reference proteome</keyword>
<feature type="binding site" evidence="1">
    <location>
        <begin position="32"/>
        <end position="33"/>
    </location>
    <ligand>
        <name>substrate</name>
    </ligand>
</feature>
<dbReference type="InterPro" id="IPR050275">
    <property type="entry name" value="PGM_Phosphatase"/>
</dbReference>
<dbReference type="EMBL" id="AVPL01000074">
    <property type="protein sequence ID" value="KGN39756.1"/>
    <property type="molecule type" value="Genomic_DNA"/>
</dbReference>